<proteinExistence type="inferred from homology"/>
<comment type="caution">
    <text evidence="5">The sequence shown here is derived from an EMBL/GenBank/DDBJ whole genome shotgun (WGS) entry which is preliminary data.</text>
</comment>
<dbReference type="InterPro" id="IPR004159">
    <property type="entry name" value="Put_SAM_MeTrfase"/>
</dbReference>
<dbReference type="Proteomes" id="UP000235145">
    <property type="component" value="Unassembled WGS sequence"/>
</dbReference>
<evidence type="ECO:0000256" key="2">
    <source>
        <dbReference type="ARBA" id="ARBA00023180"/>
    </source>
</evidence>
<feature type="compositionally biased region" description="Basic and acidic residues" evidence="4">
    <location>
        <begin position="258"/>
        <end position="273"/>
    </location>
</feature>
<keyword evidence="3" id="KW-0808">Transferase</keyword>
<reference evidence="5 6" key="1">
    <citation type="journal article" date="2017" name="Nat. Commun.">
        <title>Genome assembly with in vitro proximity ligation data and whole-genome triplication in lettuce.</title>
        <authorList>
            <person name="Reyes-Chin-Wo S."/>
            <person name="Wang Z."/>
            <person name="Yang X."/>
            <person name="Kozik A."/>
            <person name="Arikit S."/>
            <person name="Song C."/>
            <person name="Xia L."/>
            <person name="Froenicke L."/>
            <person name="Lavelle D.O."/>
            <person name="Truco M.J."/>
            <person name="Xia R."/>
            <person name="Zhu S."/>
            <person name="Xu C."/>
            <person name="Xu H."/>
            <person name="Xu X."/>
            <person name="Cox K."/>
            <person name="Korf I."/>
            <person name="Meyers B.C."/>
            <person name="Michelmore R.W."/>
        </authorList>
    </citation>
    <scope>NUCLEOTIDE SEQUENCE [LARGE SCALE GENOMIC DNA]</scope>
    <source>
        <strain evidence="6">cv. Salinas</strain>
        <tissue evidence="5">Seedlings</tissue>
    </source>
</reference>
<dbReference type="EC" id="2.1.1.-" evidence="3"/>
<keyword evidence="3" id="KW-0812">Transmembrane</keyword>
<feature type="compositionally biased region" description="Basic and acidic residues" evidence="4">
    <location>
        <begin position="207"/>
        <end position="226"/>
    </location>
</feature>
<evidence type="ECO:0000256" key="4">
    <source>
        <dbReference type="SAM" id="MobiDB-lite"/>
    </source>
</evidence>
<gene>
    <name evidence="5" type="ORF">LSAT_V11C400214320</name>
</gene>
<dbReference type="Pfam" id="PF03141">
    <property type="entry name" value="Methyltransf_29"/>
    <property type="match status" value="1"/>
</dbReference>
<keyword evidence="3" id="KW-1133">Transmembrane helix</keyword>
<feature type="compositionally biased region" description="Basic and acidic residues" evidence="4">
    <location>
        <begin position="108"/>
        <end position="130"/>
    </location>
</feature>
<organism evidence="5 6">
    <name type="scientific">Lactuca sativa</name>
    <name type="common">Garden lettuce</name>
    <dbReference type="NCBI Taxonomy" id="4236"/>
    <lineage>
        <taxon>Eukaryota</taxon>
        <taxon>Viridiplantae</taxon>
        <taxon>Streptophyta</taxon>
        <taxon>Embryophyta</taxon>
        <taxon>Tracheophyta</taxon>
        <taxon>Spermatophyta</taxon>
        <taxon>Magnoliopsida</taxon>
        <taxon>eudicotyledons</taxon>
        <taxon>Gunneridae</taxon>
        <taxon>Pentapetalae</taxon>
        <taxon>asterids</taxon>
        <taxon>campanulids</taxon>
        <taxon>Asterales</taxon>
        <taxon>Asteraceae</taxon>
        <taxon>Cichorioideae</taxon>
        <taxon>Cichorieae</taxon>
        <taxon>Lactucinae</taxon>
        <taxon>Lactuca</taxon>
    </lineage>
</organism>
<dbReference type="EMBL" id="NBSK02000004">
    <property type="protein sequence ID" value="KAJ0211448.1"/>
    <property type="molecule type" value="Genomic_DNA"/>
</dbReference>
<keyword evidence="1 3" id="KW-0489">Methyltransferase</keyword>
<dbReference type="PANTHER" id="PTHR10108">
    <property type="entry name" value="SAM-DEPENDENT METHYLTRANSFERASE"/>
    <property type="match status" value="1"/>
</dbReference>
<dbReference type="PANTHER" id="PTHR10108:SF1077">
    <property type="entry name" value="METHYLTRANSFERASE PMT27-RELATED"/>
    <property type="match status" value="1"/>
</dbReference>
<name>A0A9R1VVU3_LACSA</name>
<comment type="similarity">
    <text evidence="3">Belongs to the methyltransferase superfamily.</text>
</comment>
<keyword evidence="3" id="KW-0472">Membrane</keyword>
<evidence type="ECO:0000256" key="1">
    <source>
        <dbReference type="ARBA" id="ARBA00022603"/>
    </source>
</evidence>
<keyword evidence="6" id="KW-1185">Reference proteome</keyword>
<feature type="compositionally biased region" description="Polar residues" evidence="4">
    <location>
        <begin position="227"/>
        <end position="239"/>
    </location>
</feature>
<feature type="compositionally biased region" description="Basic and acidic residues" evidence="4">
    <location>
        <begin position="347"/>
        <end position="361"/>
    </location>
</feature>
<feature type="region of interest" description="Disordered" evidence="4">
    <location>
        <begin position="108"/>
        <end position="386"/>
    </location>
</feature>
<dbReference type="GO" id="GO:0008168">
    <property type="term" value="F:methyltransferase activity"/>
    <property type="evidence" value="ECO:0007669"/>
    <property type="project" value="UniProtKB-UniRule"/>
</dbReference>
<evidence type="ECO:0000313" key="5">
    <source>
        <dbReference type="EMBL" id="KAJ0211448.1"/>
    </source>
</evidence>
<keyword evidence="3" id="KW-0735">Signal-anchor</keyword>
<sequence>MAIGKPRANKRSSGISCSSAVTMAVLVTVCVLGVWMLTSSSAVYPSTTTQINNLRDDTLSDIKRRFVKFHRKIPDDASKDKLLDHTTNASVSEDNHSDFLMDVMKNEDESKSHNDLENIQEKGKDYKLQVDESSGEVRFSNIEVEPKQESMGNDVDDDAESLNDSDAGKQEAEQLQEEAIEKQEMEISTTVVKDSLNGMEGEASAEEEQKQITQKIKENTMTRGDQDTGNEYDQQSDMGNQDDKQTEPGGEDDTQELEDNKEQESVNEGKEKSMQNQEEKEEQEEDKEGESQQGVTTDDQVQEDDDEPIKSHSIASETRAQAENREELDVRQKMEQAKIQTNTTELAEVKERSSQIPHESETQVDQQEDQKERQEEDTNGTSETSKVADNIDMYGYQWKLCNVKAGTNYIPCLDNEIAIRNFHHWQHNEHHERHCPKETPDCLVPLPRDYKTPIPWPQSRDKVPILLFIKRFFLNWCW</sequence>
<protein>
    <recommendedName>
        <fullName evidence="3">Methyltransferase</fullName>
        <ecNumber evidence="3">2.1.1.-</ecNumber>
    </recommendedName>
</protein>
<feature type="compositionally biased region" description="Acidic residues" evidence="4">
    <location>
        <begin position="279"/>
        <end position="288"/>
    </location>
</feature>
<accession>A0A9R1VVU3</accession>
<feature type="transmembrane region" description="Helical" evidence="3">
    <location>
        <begin position="12"/>
        <end position="37"/>
    </location>
</feature>
<comment type="subcellular location">
    <subcellularLocation>
        <location evidence="3">Membrane</location>
        <topology evidence="3">Single-pass type II membrane protein</topology>
    </subcellularLocation>
</comment>
<feature type="compositionally biased region" description="Basic and acidic residues" evidence="4">
    <location>
        <begin position="320"/>
        <end position="336"/>
    </location>
</feature>
<dbReference type="GO" id="GO:0016020">
    <property type="term" value="C:membrane"/>
    <property type="evidence" value="ECO:0007669"/>
    <property type="project" value="UniProtKB-SubCell"/>
</dbReference>
<dbReference type="GO" id="GO:0032259">
    <property type="term" value="P:methylation"/>
    <property type="evidence" value="ECO:0007669"/>
    <property type="project" value="UniProtKB-KW"/>
</dbReference>
<keyword evidence="2 3" id="KW-0325">Glycoprotein</keyword>
<feature type="compositionally biased region" description="Acidic residues" evidence="4">
    <location>
        <begin position="154"/>
        <end position="163"/>
    </location>
</feature>
<evidence type="ECO:0000256" key="3">
    <source>
        <dbReference type="RuleBase" id="RU366043"/>
    </source>
</evidence>
<evidence type="ECO:0000313" key="6">
    <source>
        <dbReference type="Proteomes" id="UP000235145"/>
    </source>
</evidence>
<dbReference type="AlphaFoldDB" id="A0A9R1VVU3"/>